<evidence type="ECO:0000313" key="3">
    <source>
        <dbReference type="Proteomes" id="UP001271007"/>
    </source>
</evidence>
<evidence type="ECO:0000313" key="2">
    <source>
        <dbReference type="EMBL" id="KAK3048604.1"/>
    </source>
</evidence>
<protein>
    <recommendedName>
        <fullName evidence="4">F-box domain-containing protein</fullName>
    </recommendedName>
</protein>
<feature type="region of interest" description="Disordered" evidence="1">
    <location>
        <begin position="273"/>
        <end position="295"/>
    </location>
</feature>
<dbReference type="CDD" id="cd09917">
    <property type="entry name" value="F-box_SF"/>
    <property type="match status" value="1"/>
</dbReference>
<feature type="compositionally biased region" description="Basic and acidic residues" evidence="1">
    <location>
        <begin position="286"/>
        <end position="295"/>
    </location>
</feature>
<evidence type="ECO:0000256" key="1">
    <source>
        <dbReference type="SAM" id="MobiDB-lite"/>
    </source>
</evidence>
<keyword evidence="3" id="KW-1185">Reference proteome</keyword>
<dbReference type="SUPFAM" id="SSF81383">
    <property type="entry name" value="F-box domain"/>
    <property type="match status" value="1"/>
</dbReference>
<proteinExistence type="predicted"/>
<name>A0AAJ0D886_9PEZI</name>
<dbReference type="Proteomes" id="UP001271007">
    <property type="component" value="Unassembled WGS sequence"/>
</dbReference>
<reference evidence="2" key="1">
    <citation type="submission" date="2023-04" db="EMBL/GenBank/DDBJ databases">
        <title>Black Yeasts Isolated from many extreme environments.</title>
        <authorList>
            <person name="Coleine C."/>
            <person name="Stajich J.E."/>
            <person name="Selbmann L."/>
        </authorList>
    </citation>
    <scope>NUCLEOTIDE SEQUENCE</scope>
    <source>
        <strain evidence="2">CCFEE 5312</strain>
    </source>
</reference>
<sequence>MASTSAPATTVPKALNTEMAYSHNTTVVSEPTCVDMAADTALNGVDSVQNQNTAFKTNPPTTTTTSAAQTVFNTYELLEHILALLPPHDIGRLKWVSTVWRDVAKSTAVSPVRCLEPAAVALQGRLDFVRDDLEREEYTDYLWPIVETTSPHYIPMIRWMHALLGTASICIDSVRYARLVFDITNLQVDALDSAGEQYICEPPVSIVYLKSRPQPAPGATNSSPVLCSIRVQTGITFRDLVAARDHLTAANARFAGQHGVVEISMSVSDSKRWTSGAYSTDVPRSPWDRRDIMGT</sequence>
<organism evidence="2 3">
    <name type="scientific">Extremus antarcticus</name>
    <dbReference type="NCBI Taxonomy" id="702011"/>
    <lineage>
        <taxon>Eukaryota</taxon>
        <taxon>Fungi</taxon>
        <taxon>Dikarya</taxon>
        <taxon>Ascomycota</taxon>
        <taxon>Pezizomycotina</taxon>
        <taxon>Dothideomycetes</taxon>
        <taxon>Dothideomycetidae</taxon>
        <taxon>Mycosphaerellales</taxon>
        <taxon>Extremaceae</taxon>
        <taxon>Extremus</taxon>
    </lineage>
</organism>
<evidence type="ECO:0008006" key="4">
    <source>
        <dbReference type="Google" id="ProtNLM"/>
    </source>
</evidence>
<comment type="caution">
    <text evidence="2">The sequence shown here is derived from an EMBL/GenBank/DDBJ whole genome shotgun (WGS) entry which is preliminary data.</text>
</comment>
<gene>
    <name evidence="2" type="ORF">LTR09_010099</name>
</gene>
<accession>A0AAJ0D886</accession>
<dbReference type="InterPro" id="IPR036047">
    <property type="entry name" value="F-box-like_dom_sf"/>
</dbReference>
<dbReference type="EMBL" id="JAWDJX010000047">
    <property type="protein sequence ID" value="KAK3048604.1"/>
    <property type="molecule type" value="Genomic_DNA"/>
</dbReference>
<dbReference type="AlphaFoldDB" id="A0AAJ0D886"/>